<keyword evidence="2" id="KW-1185">Reference proteome</keyword>
<accession>A0A9K3HV57</accession>
<evidence type="ECO:0000313" key="1">
    <source>
        <dbReference type="EMBL" id="KAF5785113.1"/>
    </source>
</evidence>
<reference evidence="1" key="1">
    <citation type="journal article" date="2017" name="Nature">
        <title>The sunflower genome provides insights into oil metabolism, flowering and Asterid evolution.</title>
        <authorList>
            <person name="Badouin H."/>
            <person name="Gouzy J."/>
            <person name="Grassa C.J."/>
            <person name="Murat F."/>
            <person name="Staton S.E."/>
            <person name="Cottret L."/>
            <person name="Lelandais-Briere C."/>
            <person name="Owens G.L."/>
            <person name="Carrere S."/>
            <person name="Mayjonade B."/>
            <person name="Legrand L."/>
            <person name="Gill N."/>
            <person name="Kane N.C."/>
            <person name="Bowers J.E."/>
            <person name="Hubner S."/>
            <person name="Bellec A."/>
            <person name="Berard A."/>
            <person name="Berges H."/>
            <person name="Blanchet N."/>
            <person name="Boniface M.C."/>
            <person name="Brunel D."/>
            <person name="Catrice O."/>
            <person name="Chaidir N."/>
            <person name="Claudel C."/>
            <person name="Donnadieu C."/>
            <person name="Faraut T."/>
            <person name="Fievet G."/>
            <person name="Helmstetter N."/>
            <person name="King M."/>
            <person name="Knapp S.J."/>
            <person name="Lai Z."/>
            <person name="Le Paslier M.C."/>
            <person name="Lippi Y."/>
            <person name="Lorenzon L."/>
            <person name="Mandel J.R."/>
            <person name="Marage G."/>
            <person name="Marchand G."/>
            <person name="Marquand E."/>
            <person name="Bret-Mestries E."/>
            <person name="Morien E."/>
            <person name="Nambeesan S."/>
            <person name="Nguyen T."/>
            <person name="Pegot-Espagnet P."/>
            <person name="Pouilly N."/>
            <person name="Raftis F."/>
            <person name="Sallet E."/>
            <person name="Schiex T."/>
            <person name="Thomas J."/>
            <person name="Vandecasteele C."/>
            <person name="Vares D."/>
            <person name="Vear F."/>
            <person name="Vautrin S."/>
            <person name="Crespi M."/>
            <person name="Mangin B."/>
            <person name="Burke J.M."/>
            <person name="Salse J."/>
            <person name="Munos S."/>
            <person name="Vincourt P."/>
            <person name="Rieseberg L.H."/>
            <person name="Langlade N.B."/>
        </authorList>
    </citation>
    <scope>NUCLEOTIDE SEQUENCE</scope>
    <source>
        <tissue evidence="1">Leaves</tissue>
    </source>
</reference>
<dbReference type="EMBL" id="MNCJ02000325">
    <property type="protein sequence ID" value="KAF5785113.1"/>
    <property type="molecule type" value="Genomic_DNA"/>
</dbReference>
<sequence>MGKIGGEIRVLFLDLMVDLDVCERDPEELLLVVNLDEVEGRLMELHVG</sequence>
<protein>
    <submittedName>
        <fullName evidence="1">Uncharacterized protein</fullName>
    </submittedName>
</protein>
<dbReference type="Gramene" id="mRNA:HanXRQr2_Chr10g0424721">
    <property type="protein sequence ID" value="mRNA:HanXRQr2_Chr10g0424721"/>
    <property type="gene ID" value="HanXRQr2_Chr10g0424721"/>
</dbReference>
<dbReference type="AlphaFoldDB" id="A0A9K3HV57"/>
<evidence type="ECO:0000313" key="2">
    <source>
        <dbReference type="Proteomes" id="UP000215914"/>
    </source>
</evidence>
<organism evidence="1 2">
    <name type="scientific">Helianthus annuus</name>
    <name type="common">Common sunflower</name>
    <dbReference type="NCBI Taxonomy" id="4232"/>
    <lineage>
        <taxon>Eukaryota</taxon>
        <taxon>Viridiplantae</taxon>
        <taxon>Streptophyta</taxon>
        <taxon>Embryophyta</taxon>
        <taxon>Tracheophyta</taxon>
        <taxon>Spermatophyta</taxon>
        <taxon>Magnoliopsida</taxon>
        <taxon>eudicotyledons</taxon>
        <taxon>Gunneridae</taxon>
        <taxon>Pentapetalae</taxon>
        <taxon>asterids</taxon>
        <taxon>campanulids</taxon>
        <taxon>Asterales</taxon>
        <taxon>Asteraceae</taxon>
        <taxon>Asteroideae</taxon>
        <taxon>Heliantheae alliance</taxon>
        <taxon>Heliantheae</taxon>
        <taxon>Helianthus</taxon>
    </lineage>
</organism>
<proteinExistence type="predicted"/>
<dbReference type="Proteomes" id="UP000215914">
    <property type="component" value="Unassembled WGS sequence"/>
</dbReference>
<gene>
    <name evidence="1" type="ORF">HanXRQr2_Chr10g0424721</name>
</gene>
<comment type="caution">
    <text evidence="1">The sequence shown here is derived from an EMBL/GenBank/DDBJ whole genome shotgun (WGS) entry which is preliminary data.</text>
</comment>
<name>A0A9K3HV57_HELAN</name>
<reference evidence="1" key="2">
    <citation type="submission" date="2020-06" db="EMBL/GenBank/DDBJ databases">
        <title>Helianthus annuus Genome sequencing and assembly Release 2.</title>
        <authorList>
            <person name="Gouzy J."/>
            <person name="Langlade N."/>
            <person name="Munos S."/>
        </authorList>
    </citation>
    <scope>NUCLEOTIDE SEQUENCE</scope>
    <source>
        <tissue evidence="1">Leaves</tissue>
    </source>
</reference>